<dbReference type="AlphaFoldDB" id="A0A510HMM8"/>
<gene>
    <name evidence="6" type="primary">spnIM</name>
    <name evidence="6" type="ORF">RxyAA322_24390</name>
</gene>
<keyword evidence="3 6" id="KW-0808">Transferase</keyword>
<dbReference type="InterPro" id="IPR002941">
    <property type="entry name" value="DNA_methylase_N4/N6"/>
</dbReference>
<name>A0A510HMM8_9ACTN</name>
<dbReference type="InterPro" id="IPR029063">
    <property type="entry name" value="SAM-dependent_MTases_sf"/>
</dbReference>
<comment type="similarity">
    <text evidence="1 4">Belongs to the N(4)/N(6)-methyltransferase family.</text>
</comment>
<sequence>MELRDLEAFGEPGAMVYLADCVELMRLMPPGSVDAIFADPPYRLSGGGVTVRAGRLVPVDKGGWDRPLGPRGNHEFNLRWLREARRILKPGGSLWVSGTHHIIFSLGFALQTLGFRIINDIVWQKPDPPPNALRTAFTHAHETLIWASKGRGHTFNHELLDGPAPASRISSVWRMPPPPSRERLHGYHPTQKPLRLVRRALLASTREGELVFDPFTGSGTTAVAAKELGRFFVGAELEREYAELAGRRIRAAGRGTAVQPARGSGNPAG</sequence>
<dbReference type="InterPro" id="IPR002052">
    <property type="entry name" value="DNA_methylase_N6_adenine_CS"/>
</dbReference>
<dbReference type="GO" id="GO:0005737">
    <property type="term" value="C:cytoplasm"/>
    <property type="evidence" value="ECO:0007669"/>
    <property type="project" value="TreeGrafter"/>
</dbReference>
<evidence type="ECO:0000313" key="6">
    <source>
        <dbReference type="EMBL" id="BBL80585.1"/>
    </source>
</evidence>
<dbReference type="SUPFAM" id="SSF53335">
    <property type="entry name" value="S-adenosyl-L-methionine-dependent methyltransferases"/>
    <property type="match status" value="1"/>
</dbReference>
<evidence type="ECO:0000256" key="1">
    <source>
        <dbReference type="ARBA" id="ARBA00006594"/>
    </source>
</evidence>
<dbReference type="RefSeq" id="WP_143528574.1">
    <property type="nucleotide sequence ID" value="NZ_AP019791.1"/>
</dbReference>
<dbReference type="Proteomes" id="UP000318065">
    <property type="component" value="Chromosome"/>
</dbReference>
<dbReference type="GO" id="GO:0032259">
    <property type="term" value="P:methylation"/>
    <property type="evidence" value="ECO:0007669"/>
    <property type="project" value="UniProtKB-KW"/>
</dbReference>
<evidence type="ECO:0000256" key="4">
    <source>
        <dbReference type="RuleBase" id="RU362026"/>
    </source>
</evidence>
<dbReference type="Gene3D" id="3.40.50.150">
    <property type="entry name" value="Vaccinia Virus protein VP39"/>
    <property type="match status" value="1"/>
</dbReference>
<dbReference type="PRINTS" id="PR00508">
    <property type="entry name" value="S21N4MTFRASE"/>
</dbReference>
<dbReference type="EMBL" id="AP019791">
    <property type="protein sequence ID" value="BBL80585.1"/>
    <property type="molecule type" value="Genomic_DNA"/>
</dbReference>
<protein>
    <recommendedName>
        <fullName evidence="4">Methyltransferase</fullName>
        <ecNumber evidence="4">2.1.1.-</ecNumber>
    </recommendedName>
</protein>
<evidence type="ECO:0000313" key="7">
    <source>
        <dbReference type="Proteomes" id="UP000318065"/>
    </source>
</evidence>
<dbReference type="InterPro" id="IPR001091">
    <property type="entry name" value="RM_Methyltransferase"/>
</dbReference>
<evidence type="ECO:0000256" key="3">
    <source>
        <dbReference type="ARBA" id="ARBA00022679"/>
    </source>
</evidence>
<proteinExistence type="inferred from homology"/>
<dbReference type="PROSITE" id="PS00092">
    <property type="entry name" value="N6_MTASE"/>
    <property type="match status" value="1"/>
</dbReference>
<dbReference type="REBASE" id="372469">
    <property type="entry name" value="M.RxyAA322ORF24390P"/>
</dbReference>
<keyword evidence="7" id="KW-1185">Reference proteome</keyword>
<evidence type="ECO:0000259" key="5">
    <source>
        <dbReference type="Pfam" id="PF01555"/>
    </source>
</evidence>
<accession>A0A510HMM8</accession>
<dbReference type="PANTHER" id="PTHR13370">
    <property type="entry name" value="RNA METHYLASE-RELATED"/>
    <property type="match status" value="1"/>
</dbReference>
<dbReference type="GO" id="GO:0003677">
    <property type="term" value="F:DNA binding"/>
    <property type="evidence" value="ECO:0007669"/>
    <property type="project" value="InterPro"/>
</dbReference>
<keyword evidence="2 6" id="KW-0489">Methyltransferase</keyword>
<dbReference type="GO" id="GO:0008170">
    <property type="term" value="F:N-methyltransferase activity"/>
    <property type="evidence" value="ECO:0007669"/>
    <property type="project" value="InterPro"/>
</dbReference>
<dbReference type="OrthoDB" id="9773060at2"/>
<reference evidence="6" key="1">
    <citation type="journal article" date="2019" name="Microbiol. Resour. Announc.">
        <title>Complete Genome Sequence of Rubrobacter xylanophilus Strain AA3-22, Isolated from Arima Onsen in Japan.</title>
        <authorList>
            <person name="Tomariguchi N."/>
            <person name="Miyazaki K."/>
        </authorList>
    </citation>
    <scope>NUCLEOTIDE SEQUENCE [LARGE SCALE GENOMIC DNA]</scope>
    <source>
        <strain evidence="6">AA3-22</strain>
    </source>
</reference>
<dbReference type="PANTHER" id="PTHR13370:SF3">
    <property type="entry name" value="TRNA (GUANINE(10)-N2)-METHYLTRANSFERASE HOMOLOG"/>
    <property type="match status" value="1"/>
</dbReference>
<feature type="domain" description="DNA methylase N-4/N-6" evidence="5">
    <location>
        <begin position="33"/>
        <end position="245"/>
    </location>
</feature>
<dbReference type="Pfam" id="PF01555">
    <property type="entry name" value="N6_N4_Mtase"/>
    <property type="match status" value="1"/>
</dbReference>
<dbReference type="EC" id="2.1.1.-" evidence="4"/>
<evidence type="ECO:0000256" key="2">
    <source>
        <dbReference type="ARBA" id="ARBA00022603"/>
    </source>
</evidence>
<organism evidence="6 7">
    <name type="scientific">Rubrobacter xylanophilus</name>
    <dbReference type="NCBI Taxonomy" id="49319"/>
    <lineage>
        <taxon>Bacteria</taxon>
        <taxon>Bacillati</taxon>
        <taxon>Actinomycetota</taxon>
        <taxon>Rubrobacteria</taxon>
        <taxon>Rubrobacterales</taxon>
        <taxon>Rubrobacteraceae</taxon>
        <taxon>Rubrobacter</taxon>
    </lineage>
</organism>